<dbReference type="PATRIC" id="fig|1550566.3.peg.1609"/>
<evidence type="ECO:0000256" key="2">
    <source>
        <dbReference type="ARBA" id="ARBA00022982"/>
    </source>
</evidence>
<accession>A0A0H1R859</accession>
<dbReference type="PANTHER" id="PTHR33746">
    <property type="entry name" value="RUBRERYTHRIN"/>
    <property type="match status" value="1"/>
</dbReference>
<dbReference type="AlphaFoldDB" id="A0A0H1R859"/>
<dbReference type="InterPro" id="IPR009040">
    <property type="entry name" value="Ferritin-like_diiron"/>
</dbReference>
<dbReference type="SUPFAM" id="SSF57802">
    <property type="entry name" value="Rubredoxin-like"/>
    <property type="match status" value="1"/>
</dbReference>
<organism evidence="5 6">
    <name type="scientific">Methanoculleus sediminis</name>
    <dbReference type="NCBI Taxonomy" id="1550566"/>
    <lineage>
        <taxon>Archaea</taxon>
        <taxon>Methanobacteriati</taxon>
        <taxon>Methanobacteriota</taxon>
        <taxon>Stenosarchaea group</taxon>
        <taxon>Methanomicrobia</taxon>
        <taxon>Methanomicrobiales</taxon>
        <taxon>Methanomicrobiaceae</taxon>
        <taxon>Methanoculleus</taxon>
    </lineage>
</organism>
<evidence type="ECO:0000259" key="4">
    <source>
        <dbReference type="PROSITE" id="PS50905"/>
    </source>
</evidence>
<dbReference type="SUPFAM" id="SSF47240">
    <property type="entry name" value="Ferritin-like"/>
    <property type="match status" value="1"/>
</dbReference>
<reference evidence="5 6" key="1">
    <citation type="journal article" date="2015" name="Int. J. Syst. Evol. Microbiol.">
        <title>Methanoculleus sediminis sp. nov., a methanogen from sediments near a submarine mud volcano.</title>
        <authorList>
            <person name="Chen S.C."/>
            <person name="Chen M.F."/>
            <person name="Lai M.C."/>
            <person name="Weng C.Y."/>
            <person name="Wu S.Y."/>
            <person name="Lin S."/>
            <person name="Yang T.F."/>
            <person name="Chen P.C."/>
        </authorList>
    </citation>
    <scope>NUCLEOTIDE SEQUENCE [LARGE SCALE GENOMIC DNA]</scope>
    <source>
        <strain evidence="5 6">S3Fa</strain>
    </source>
</reference>
<keyword evidence="1" id="KW-0813">Transport</keyword>
<keyword evidence="6" id="KW-1185">Reference proteome</keyword>
<dbReference type="Gene3D" id="1.20.1260.10">
    <property type="match status" value="1"/>
</dbReference>
<dbReference type="EMBL" id="JXOJ01000002">
    <property type="protein sequence ID" value="KLK88792.1"/>
    <property type="molecule type" value="Genomic_DNA"/>
</dbReference>
<dbReference type="Gene3D" id="2.20.28.10">
    <property type="match status" value="1"/>
</dbReference>
<dbReference type="CDD" id="cd01041">
    <property type="entry name" value="Rubrerythrin"/>
    <property type="match status" value="1"/>
</dbReference>
<dbReference type="OrthoDB" id="45654at2157"/>
<keyword evidence="2" id="KW-0249">Electron transport</keyword>
<gene>
    <name evidence="5" type="ORF">SZ63_07405</name>
</gene>
<dbReference type="STRING" id="1550566.SZ63_07405"/>
<dbReference type="InterPro" id="IPR024934">
    <property type="entry name" value="Rubredoxin-like_dom"/>
</dbReference>
<dbReference type="PROSITE" id="PS50905">
    <property type="entry name" value="FERRITIN_LIKE"/>
    <property type="match status" value="1"/>
</dbReference>
<name>A0A0H1R859_9EURY</name>
<dbReference type="PROSITE" id="PS50903">
    <property type="entry name" value="RUBREDOXIN_LIKE"/>
    <property type="match status" value="1"/>
</dbReference>
<evidence type="ECO:0000256" key="1">
    <source>
        <dbReference type="ARBA" id="ARBA00022448"/>
    </source>
</evidence>
<dbReference type="InterPro" id="IPR048574">
    <property type="entry name" value="RUBY_RBDX"/>
</dbReference>
<dbReference type="Pfam" id="PF21349">
    <property type="entry name" value="RUBY_RBDX"/>
    <property type="match status" value="1"/>
</dbReference>
<protein>
    <submittedName>
        <fullName evidence="5">Rubrerythrin</fullName>
    </submittedName>
</protein>
<dbReference type="CDD" id="cd00729">
    <property type="entry name" value="rubredoxin_SM"/>
    <property type="match status" value="1"/>
</dbReference>
<dbReference type="RefSeq" id="WP_048183367.1">
    <property type="nucleotide sequence ID" value="NZ_JXOJ01000002.1"/>
</dbReference>
<comment type="caution">
    <text evidence="5">The sequence shown here is derived from an EMBL/GenBank/DDBJ whole genome shotgun (WGS) entry which is preliminary data.</text>
</comment>
<evidence type="ECO:0000313" key="5">
    <source>
        <dbReference type="EMBL" id="KLK88792.1"/>
    </source>
</evidence>
<feature type="domain" description="Rubredoxin-like" evidence="3">
    <location>
        <begin position="132"/>
        <end position="165"/>
    </location>
</feature>
<proteinExistence type="predicted"/>
<dbReference type="InterPro" id="IPR003251">
    <property type="entry name" value="Rr_diiron-bd_dom"/>
</dbReference>
<dbReference type="PANTHER" id="PTHR33746:SF4">
    <property type="entry name" value="RUBRERYTHRIN"/>
    <property type="match status" value="1"/>
</dbReference>
<dbReference type="Proteomes" id="UP000035301">
    <property type="component" value="Unassembled WGS sequence"/>
</dbReference>
<sequence>MPTDENAQNAYAGESQANRKYSVFAEKAAAEGYPAVAKLFRAASEAEAVHAKRLLFILNAVGSTEENLKSAMEGENYEFMEMYPTFVAEAKEERKNEASIVFTHAMKAEEVHANLYLQALESVREGKDLDAEKVFLCPVCGNVELGEPPEKCPICGVPTRMFREIQ</sequence>
<evidence type="ECO:0000259" key="3">
    <source>
        <dbReference type="PROSITE" id="PS50903"/>
    </source>
</evidence>
<feature type="domain" description="Ferritin-like diiron" evidence="4">
    <location>
        <begin position="1"/>
        <end position="127"/>
    </location>
</feature>
<dbReference type="InterPro" id="IPR012347">
    <property type="entry name" value="Ferritin-like"/>
</dbReference>
<dbReference type="GO" id="GO:0016491">
    <property type="term" value="F:oxidoreductase activity"/>
    <property type="evidence" value="ECO:0007669"/>
    <property type="project" value="InterPro"/>
</dbReference>
<dbReference type="Pfam" id="PF02915">
    <property type="entry name" value="Rubrerythrin"/>
    <property type="match status" value="1"/>
</dbReference>
<dbReference type="InterPro" id="IPR052753">
    <property type="entry name" value="Rbr2/Nigerythrin"/>
</dbReference>
<dbReference type="GO" id="GO:0005506">
    <property type="term" value="F:iron ion binding"/>
    <property type="evidence" value="ECO:0007669"/>
    <property type="project" value="InterPro"/>
</dbReference>
<dbReference type="InterPro" id="IPR009078">
    <property type="entry name" value="Ferritin-like_SF"/>
</dbReference>
<evidence type="ECO:0000313" key="6">
    <source>
        <dbReference type="Proteomes" id="UP000035301"/>
    </source>
</evidence>